<comment type="caution">
    <text evidence="1">The sequence shown here is derived from an EMBL/GenBank/DDBJ whole genome shotgun (WGS) entry which is preliminary data.</text>
</comment>
<dbReference type="Proteomes" id="UP000823935">
    <property type="component" value="Unassembled WGS sequence"/>
</dbReference>
<dbReference type="SUPFAM" id="SSF56059">
    <property type="entry name" value="Glutathione synthetase ATP-binding domain-like"/>
    <property type="match status" value="1"/>
</dbReference>
<name>A0A9D1EVI4_9FIRM</name>
<accession>A0A9D1EVI4</accession>
<sequence length="337" mass="38361">MKSDNFYEKAKRKTIAIVYIFEGEEAIGFEHYHVWESDIIAPWLLAVQQLHCIPLILDVRTFVEKAISNTLPKIDFVVNLNCGSTLLSSMPLVPSICSFIGIPCIPCDSYGIVTGENKKTSNILAKNAGFLVPADLNPSDKNGIYKPLNLGSSIGVHREFLSELNGEGIYQEFIPGFDITIPMIYNPVKEEMDFMPTIIYIPESKDINWFLDEDYANPNNKFQRYIAHNLSDGLIQSCRKLAADINLNTFCRIDARLKKEHYDLDLELTEENTYFLEINPMPTVSTENAFFHSYSAINEQDQIYESINKFRNIIGGDSVHAFVLWSSILSFYSHVQK</sequence>
<reference evidence="1" key="1">
    <citation type="submission" date="2020-10" db="EMBL/GenBank/DDBJ databases">
        <authorList>
            <person name="Gilroy R."/>
        </authorList>
    </citation>
    <scope>NUCLEOTIDE SEQUENCE</scope>
    <source>
        <strain evidence="1">CHK190-19873</strain>
    </source>
</reference>
<protein>
    <recommendedName>
        <fullName evidence="3">ATP-grasp domain-containing protein</fullName>
    </recommendedName>
</protein>
<gene>
    <name evidence="1" type="ORF">IAB44_15820</name>
</gene>
<evidence type="ECO:0000313" key="1">
    <source>
        <dbReference type="EMBL" id="HIS32994.1"/>
    </source>
</evidence>
<organism evidence="1 2">
    <name type="scientific">Candidatus Limivivens intestinipullorum</name>
    <dbReference type="NCBI Taxonomy" id="2840858"/>
    <lineage>
        <taxon>Bacteria</taxon>
        <taxon>Bacillati</taxon>
        <taxon>Bacillota</taxon>
        <taxon>Clostridia</taxon>
        <taxon>Lachnospirales</taxon>
        <taxon>Lachnospiraceae</taxon>
        <taxon>Lachnospiraceae incertae sedis</taxon>
        <taxon>Candidatus Limivivens</taxon>
    </lineage>
</organism>
<reference evidence="1" key="2">
    <citation type="journal article" date="2021" name="PeerJ">
        <title>Extensive microbial diversity within the chicken gut microbiome revealed by metagenomics and culture.</title>
        <authorList>
            <person name="Gilroy R."/>
            <person name="Ravi A."/>
            <person name="Getino M."/>
            <person name="Pursley I."/>
            <person name="Horton D.L."/>
            <person name="Alikhan N.F."/>
            <person name="Baker D."/>
            <person name="Gharbi K."/>
            <person name="Hall N."/>
            <person name="Watson M."/>
            <person name="Adriaenssens E.M."/>
            <person name="Foster-Nyarko E."/>
            <person name="Jarju S."/>
            <person name="Secka A."/>
            <person name="Antonio M."/>
            <person name="Oren A."/>
            <person name="Chaudhuri R.R."/>
            <person name="La Ragione R."/>
            <person name="Hildebrand F."/>
            <person name="Pallen M.J."/>
        </authorList>
    </citation>
    <scope>NUCLEOTIDE SEQUENCE</scope>
    <source>
        <strain evidence="1">CHK190-19873</strain>
    </source>
</reference>
<dbReference type="AlphaFoldDB" id="A0A9D1EVI4"/>
<evidence type="ECO:0008006" key="3">
    <source>
        <dbReference type="Google" id="ProtNLM"/>
    </source>
</evidence>
<dbReference type="EMBL" id="DVIQ01000110">
    <property type="protein sequence ID" value="HIS32994.1"/>
    <property type="molecule type" value="Genomic_DNA"/>
</dbReference>
<dbReference type="Gene3D" id="3.30.470.20">
    <property type="entry name" value="ATP-grasp fold, B domain"/>
    <property type="match status" value="1"/>
</dbReference>
<proteinExistence type="predicted"/>
<evidence type="ECO:0000313" key="2">
    <source>
        <dbReference type="Proteomes" id="UP000823935"/>
    </source>
</evidence>